<sequence length="166" mass="19350">MRSLVEIQRFKDGKLALVLIVVLGLTPLLLFAIGWSQMKEFATDDLWTIAATSLAISLPIFISLRIKTMVQLDSNKIVYQSKAFFNRKRTIPTDNIKEWNITDHRWTDGLGHQHSLQRKSTYVMRPEKALVIKTRDGRTYKFGINRPGMVKRFIHNNWEQNEEIYG</sequence>
<feature type="transmembrane region" description="Helical" evidence="1">
    <location>
        <begin position="15"/>
        <end position="35"/>
    </location>
</feature>
<evidence type="ECO:0000256" key="1">
    <source>
        <dbReference type="SAM" id="Phobius"/>
    </source>
</evidence>
<evidence type="ECO:0000313" key="3">
    <source>
        <dbReference type="Proteomes" id="UP000005631"/>
    </source>
</evidence>
<dbReference type="AlphaFoldDB" id="G8R4W6"/>
<name>G8R4W6_OWEHD</name>
<dbReference type="Proteomes" id="UP000005631">
    <property type="component" value="Chromosome"/>
</dbReference>
<organism evidence="2 3">
    <name type="scientific">Owenweeksia hongkongensis (strain DSM 17368 / CIP 108786 / JCM 12287 / NRRL B-23963 / UST20020801)</name>
    <dbReference type="NCBI Taxonomy" id="926562"/>
    <lineage>
        <taxon>Bacteria</taxon>
        <taxon>Pseudomonadati</taxon>
        <taxon>Bacteroidota</taxon>
        <taxon>Flavobacteriia</taxon>
        <taxon>Flavobacteriales</taxon>
        <taxon>Owenweeksiaceae</taxon>
        <taxon>Owenweeksia</taxon>
    </lineage>
</organism>
<keyword evidence="1" id="KW-1133">Transmembrane helix</keyword>
<dbReference type="KEGG" id="oho:Oweho_3329"/>
<accession>G8R4W6</accession>
<protein>
    <recommendedName>
        <fullName evidence="4">Bacterial Pleckstrin homology domain-containing protein</fullName>
    </recommendedName>
</protein>
<feature type="transmembrane region" description="Helical" evidence="1">
    <location>
        <begin position="47"/>
        <end position="66"/>
    </location>
</feature>
<keyword evidence="1" id="KW-0812">Transmembrane</keyword>
<dbReference type="RefSeq" id="WP_014203627.1">
    <property type="nucleotide sequence ID" value="NC_016599.1"/>
</dbReference>
<evidence type="ECO:0008006" key="4">
    <source>
        <dbReference type="Google" id="ProtNLM"/>
    </source>
</evidence>
<dbReference type="EMBL" id="CP003156">
    <property type="protein sequence ID" value="AEV34280.1"/>
    <property type="molecule type" value="Genomic_DNA"/>
</dbReference>
<keyword evidence="1" id="KW-0472">Membrane</keyword>
<dbReference type="STRING" id="926562.Oweho_3329"/>
<dbReference type="HOGENOM" id="CLU_1601058_0_0_10"/>
<gene>
    <name evidence="2" type="ordered locus">Oweho_3329</name>
</gene>
<keyword evidence="3" id="KW-1185">Reference proteome</keyword>
<proteinExistence type="predicted"/>
<evidence type="ECO:0000313" key="2">
    <source>
        <dbReference type="EMBL" id="AEV34280.1"/>
    </source>
</evidence>
<reference evidence="2 3" key="1">
    <citation type="journal article" date="2012" name="Stand. Genomic Sci.">
        <title>Genome sequence of the orange-pigmented seawater bacterium Owenweeksia hongkongensis type strain (UST20020801(T)).</title>
        <authorList>
            <person name="Riedel T."/>
            <person name="Held B."/>
            <person name="Nolan M."/>
            <person name="Lucas S."/>
            <person name="Lapidus A."/>
            <person name="Tice H."/>
            <person name="Del Rio T.G."/>
            <person name="Cheng J.F."/>
            <person name="Han C."/>
            <person name="Tapia R."/>
            <person name="Goodwin L.A."/>
            <person name="Pitluck S."/>
            <person name="Liolios K."/>
            <person name="Mavromatis K."/>
            <person name="Pagani I."/>
            <person name="Ivanova N."/>
            <person name="Mikhailova N."/>
            <person name="Pati A."/>
            <person name="Chen A."/>
            <person name="Palaniappan K."/>
            <person name="Rohde M."/>
            <person name="Tindall B.J."/>
            <person name="Detter J.C."/>
            <person name="Goker M."/>
            <person name="Woyke T."/>
            <person name="Bristow J."/>
            <person name="Eisen J.A."/>
            <person name="Markowitz V."/>
            <person name="Hugenholtz P."/>
            <person name="Klenk H.P."/>
            <person name="Kyrpides N.C."/>
        </authorList>
    </citation>
    <scope>NUCLEOTIDE SEQUENCE</scope>
    <source>
        <strain evidence="3">DSM 17368 / JCM 12287 / NRRL B-23963</strain>
    </source>
</reference>